<dbReference type="CDD" id="cd06257">
    <property type="entry name" value="DnaJ"/>
    <property type="match status" value="1"/>
</dbReference>
<organism evidence="4 5">
    <name type="scientific">Neocallimastix californiae</name>
    <dbReference type="NCBI Taxonomy" id="1754190"/>
    <lineage>
        <taxon>Eukaryota</taxon>
        <taxon>Fungi</taxon>
        <taxon>Fungi incertae sedis</taxon>
        <taxon>Chytridiomycota</taxon>
        <taxon>Chytridiomycota incertae sedis</taxon>
        <taxon>Neocallimastigomycetes</taxon>
        <taxon>Neocallimastigales</taxon>
        <taxon>Neocallimastigaceae</taxon>
        <taxon>Neocallimastix</taxon>
    </lineage>
</organism>
<keyword evidence="2" id="KW-0472">Membrane</keyword>
<feature type="transmembrane region" description="Helical" evidence="2">
    <location>
        <begin position="157"/>
        <end position="177"/>
    </location>
</feature>
<dbReference type="OrthoDB" id="767702at2759"/>
<dbReference type="Gene3D" id="1.10.287.110">
    <property type="entry name" value="DnaJ domain"/>
    <property type="match status" value="1"/>
</dbReference>
<evidence type="ECO:0000256" key="2">
    <source>
        <dbReference type="SAM" id="Phobius"/>
    </source>
</evidence>
<evidence type="ECO:0000256" key="1">
    <source>
        <dbReference type="SAM" id="MobiDB-lite"/>
    </source>
</evidence>
<dbReference type="AlphaFoldDB" id="A0A1Y2F0V8"/>
<feature type="compositionally biased region" description="Basic and acidic residues" evidence="1">
    <location>
        <begin position="1"/>
        <end position="23"/>
    </location>
</feature>
<feature type="region of interest" description="Disordered" evidence="1">
    <location>
        <begin position="1"/>
        <end position="24"/>
    </location>
</feature>
<sequence length="188" mass="21548">MSAEEKQELLPKKETEKIGDPIERPTVPKVDYSKKTFYDYLGLKNDASEETIKSTYAELSKKYNPITNPDEISRYQDILYSGETLTNPVLKKFYDEYGDVSVLLFNILQIYFPLKQIEKPSKYIYGALFGASGVCACLFITVMAFFSRFIGSYSANWIYPMLATIVLCLGYLIYIAFRTKYDIAASEK</sequence>
<name>A0A1Y2F0V8_9FUNG</name>
<dbReference type="InterPro" id="IPR036869">
    <property type="entry name" value="J_dom_sf"/>
</dbReference>
<feature type="transmembrane region" description="Helical" evidence="2">
    <location>
        <begin position="123"/>
        <end position="145"/>
    </location>
</feature>
<keyword evidence="2" id="KW-0812">Transmembrane</keyword>
<dbReference type="EMBL" id="MCOG01000019">
    <property type="protein sequence ID" value="ORY77518.1"/>
    <property type="molecule type" value="Genomic_DNA"/>
</dbReference>
<reference evidence="4 5" key="1">
    <citation type="submission" date="2016-08" db="EMBL/GenBank/DDBJ databases">
        <title>A Parts List for Fungal Cellulosomes Revealed by Comparative Genomics.</title>
        <authorList>
            <consortium name="DOE Joint Genome Institute"/>
            <person name="Haitjema C.H."/>
            <person name="Gilmore S.P."/>
            <person name="Henske J.K."/>
            <person name="Solomon K.V."/>
            <person name="De Groot R."/>
            <person name="Kuo A."/>
            <person name="Mondo S.J."/>
            <person name="Salamov A.A."/>
            <person name="Labutti K."/>
            <person name="Zhao Z."/>
            <person name="Chiniquy J."/>
            <person name="Barry K."/>
            <person name="Brewer H.M."/>
            <person name="Purvine S.O."/>
            <person name="Wright A.T."/>
            <person name="Boxma B."/>
            <person name="Van Alen T."/>
            <person name="Hackstein J.H."/>
            <person name="Baker S.E."/>
            <person name="Grigoriev I.V."/>
            <person name="O'Malley M.A."/>
        </authorList>
    </citation>
    <scope>NUCLEOTIDE SEQUENCE [LARGE SCALE GENOMIC DNA]</scope>
    <source>
        <strain evidence="4 5">G1</strain>
    </source>
</reference>
<keyword evidence="5" id="KW-1185">Reference proteome</keyword>
<gene>
    <name evidence="4" type="ORF">LY90DRAFT_93429</name>
</gene>
<dbReference type="PROSITE" id="PS50076">
    <property type="entry name" value="DNAJ_2"/>
    <property type="match status" value="1"/>
</dbReference>
<dbReference type="PRINTS" id="PR00625">
    <property type="entry name" value="JDOMAIN"/>
</dbReference>
<evidence type="ECO:0000259" key="3">
    <source>
        <dbReference type="PROSITE" id="PS50076"/>
    </source>
</evidence>
<accession>A0A1Y2F0V8</accession>
<evidence type="ECO:0000313" key="5">
    <source>
        <dbReference type="Proteomes" id="UP000193920"/>
    </source>
</evidence>
<dbReference type="STRING" id="1754190.A0A1Y2F0V8"/>
<feature type="domain" description="J" evidence="3">
    <location>
        <begin position="36"/>
        <end position="98"/>
    </location>
</feature>
<dbReference type="InterPro" id="IPR001623">
    <property type="entry name" value="DnaJ_domain"/>
</dbReference>
<dbReference type="SUPFAM" id="SSF46565">
    <property type="entry name" value="Chaperone J-domain"/>
    <property type="match status" value="1"/>
</dbReference>
<protein>
    <recommendedName>
        <fullName evidence="3">J domain-containing protein</fullName>
    </recommendedName>
</protein>
<dbReference type="Proteomes" id="UP000193920">
    <property type="component" value="Unassembled WGS sequence"/>
</dbReference>
<evidence type="ECO:0000313" key="4">
    <source>
        <dbReference type="EMBL" id="ORY77518.1"/>
    </source>
</evidence>
<dbReference type="SMART" id="SM00271">
    <property type="entry name" value="DnaJ"/>
    <property type="match status" value="1"/>
</dbReference>
<proteinExistence type="predicted"/>
<keyword evidence="2" id="KW-1133">Transmembrane helix</keyword>
<dbReference type="Pfam" id="PF00226">
    <property type="entry name" value="DnaJ"/>
    <property type="match status" value="1"/>
</dbReference>
<comment type="caution">
    <text evidence="4">The sequence shown here is derived from an EMBL/GenBank/DDBJ whole genome shotgun (WGS) entry which is preliminary data.</text>
</comment>